<evidence type="ECO:0000256" key="1">
    <source>
        <dbReference type="ARBA" id="ARBA00022737"/>
    </source>
</evidence>
<evidence type="ECO:0000313" key="4">
    <source>
        <dbReference type="EMBL" id="CAF1016394.1"/>
    </source>
</evidence>
<keyword evidence="2 3" id="KW-0802">TPR repeat</keyword>
<name>A0A814HXJ9_9BILA</name>
<dbReference type="PANTHER" id="PTHR45641:SF19">
    <property type="entry name" value="NEPHROCYSTIN-3"/>
    <property type="match status" value="1"/>
</dbReference>
<feature type="repeat" description="TPR" evidence="3">
    <location>
        <begin position="500"/>
        <end position="533"/>
    </location>
</feature>
<gene>
    <name evidence="4" type="ORF">BJG266_LOCUS16751</name>
    <name evidence="5" type="ORF">QVE165_LOCUS40735</name>
</gene>
<proteinExistence type="predicted"/>
<dbReference type="Pfam" id="PF13424">
    <property type="entry name" value="TPR_12"/>
    <property type="match status" value="2"/>
</dbReference>
<keyword evidence="1" id="KW-0677">Repeat</keyword>
<dbReference type="Proteomes" id="UP000663832">
    <property type="component" value="Unassembled WGS sequence"/>
</dbReference>
<dbReference type="EMBL" id="CAJNOM010000474">
    <property type="protein sequence ID" value="CAF1457935.1"/>
    <property type="molecule type" value="Genomic_DNA"/>
</dbReference>
<dbReference type="AlphaFoldDB" id="A0A814HXJ9"/>
<evidence type="ECO:0008006" key="8">
    <source>
        <dbReference type="Google" id="ProtNLM"/>
    </source>
</evidence>
<dbReference type="InterPro" id="IPR011990">
    <property type="entry name" value="TPR-like_helical_dom_sf"/>
</dbReference>
<evidence type="ECO:0000256" key="2">
    <source>
        <dbReference type="ARBA" id="ARBA00022803"/>
    </source>
</evidence>
<accession>A0A814HXJ9</accession>
<dbReference type="SUPFAM" id="SSF56399">
    <property type="entry name" value="ADP-ribosylation"/>
    <property type="match status" value="1"/>
</dbReference>
<dbReference type="InterPro" id="IPR019734">
    <property type="entry name" value="TPR_rpt"/>
</dbReference>
<feature type="repeat" description="TPR" evidence="3">
    <location>
        <begin position="584"/>
        <end position="617"/>
    </location>
</feature>
<dbReference type="SUPFAM" id="SSF48452">
    <property type="entry name" value="TPR-like"/>
    <property type="match status" value="1"/>
</dbReference>
<dbReference type="PANTHER" id="PTHR45641">
    <property type="entry name" value="TETRATRICOPEPTIDE REPEAT PROTEIN (AFU_ORTHOLOGUE AFUA_6G03870)"/>
    <property type="match status" value="1"/>
</dbReference>
<keyword evidence="6" id="KW-1185">Reference proteome</keyword>
<sequence length="683" mass="79470">MCFFKCFKANNTYDTEIEGMIDNTDNEEELYISDQVKLVYFSCTPSPDQDLINILNSLTKDTNIETFTSENKCIEYINSITTKLFLIIDDSPTNILIELIEPMKHIDSLFIYSSSSSSSSSVVNQNEHSYIINLCRDKKELMNSIQKSYEALDKQLGTFTIYNKEEKFMRDLSKDGGSFLYFQLFLNLLKYLPKTDEARNCMIRICRNYYRGNFNELKNIEEFDRTYRSIDAITWYTKDIFISKFINKIFRTENVDVLSQFSFYINDLSEQLQLKFLEFKQKQKGVVKLYQSLELNNNELIYFQNNIGNIISPNGYILTTNERSIAHDFLIKSAKKEDVARVLFQYEIDLYVVEKIVLADIREYSSCPEVLIDIGASFQIDSCQFNNEEDLWYIKVHAIDYSIPSAVQYIEYHKREMTQSNIVLMLGNLLIEMGEYTKAERYFVTILNSSNLNDEELACLFFYFGRISRLQGDFNRGIDSYNRAYKLHMNARPKRSASAGKALNGLGVIFNEQGKELKAEEYFQRAMKLYKKSLPKKHLDIAATLINLGTIDCDRQDYDQALVKYLRAKKIYDYSLPATHPSFALLKINLGNLYLAMGDYENAYKQYDSALKIQESSLPNNHPDIVRTLHNLAVVQTHRGINDQAKQYLERAEEIASKTLLSEHPVMNLLAKTNDFMVEYVYD</sequence>
<dbReference type="EMBL" id="CAJNOI010000079">
    <property type="protein sequence ID" value="CAF1016394.1"/>
    <property type="molecule type" value="Genomic_DNA"/>
</dbReference>
<reference evidence="4" key="1">
    <citation type="submission" date="2021-02" db="EMBL/GenBank/DDBJ databases">
        <authorList>
            <person name="Nowell W R."/>
        </authorList>
    </citation>
    <scope>NUCLEOTIDE SEQUENCE</scope>
</reference>
<comment type="caution">
    <text evidence="4">The sequence shown here is derived from an EMBL/GenBank/DDBJ whole genome shotgun (WGS) entry which is preliminary data.</text>
</comment>
<dbReference type="Proteomes" id="UP000663877">
    <property type="component" value="Unassembled WGS sequence"/>
</dbReference>
<dbReference type="PROSITE" id="PS50293">
    <property type="entry name" value="TPR_REGION"/>
    <property type="match status" value="1"/>
</dbReference>
<dbReference type="Gene3D" id="1.25.40.10">
    <property type="entry name" value="Tetratricopeptide repeat domain"/>
    <property type="match status" value="3"/>
</dbReference>
<protein>
    <recommendedName>
        <fullName evidence="8">Kinesin light chain</fullName>
    </recommendedName>
</protein>
<evidence type="ECO:0000313" key="7">
    <source>
        <dbReference type="Proteomes" id="UP000663877"/>
    </source>
</evidence>
<evidence type="ECO:0000256" key="3">
    <source>
        <dbReference type="PROSITE-ProRule" id="PRU00339"/>
    </source>
</evidence>
<dbReference type="OrthoDB" id="5986190at2759"/>
<dbReference type="PROSITE" id="PS50005">
    <property type="entry name" value="TPR"/>
    <property type="match status" value="2"/>
</dbReference>
<evidence type="ECO:0000313" key="6">
    <source>
        <dbReference type="Proteomes" id="UP000663832"/>
    </source>
</evidence>
<evidence type="ECO:0000313" key="5">
    <source>
        <dbReference type="EMBL" id="CAF1457935.1"/>
    </source>
</evidence>
<organism evidence="4 7">
    <name type="scientific">Adineta steineri</name>
    <dbReference type="NCBI Taxonomy" id="433720"/>
    <lineage>
        <taxon>Eukaryota</taxon>
        <taxon>Metazoa</taxon>
        <taxon>Spiralia</taxon>
        <taxon>Gnathifera</taxon>
        <taxon>Rotifera</taxon>
        <taxon>Eurotatoria</taxon>
        <taxon>Bdelloidea</taxon>
        <taxon>Adinetida</taxon>
        <taxon>Adinetidae</taxon>
        <taxon>Adineta</taxon>
    </lineage>
</organism>
<dbReference type="SMART" id="SM00028">
    <property type="entry name" value="TPR"/>
    <property type="match status" value="6"/>
</dbReference>